<dbReference type="NCBIfam" id="TIGR00532">
    <property type="entry name" value="HMG_CoA_R_NAD"/>
    <property type="match status" value="1"/>
</dbReference>
<feature type="domain" description="GHMP kinase N-terminal" evidence="10">
    <location>
        <begin position="512"/>
        <end position="592"/>
    </location>
</feature>
<keyword evidence="7" id="KW-0443">Lipid metabolism</keyword>
<dbReference type="InterPro" id="IPR023074">
    <property type="entry name" value="HMG_CoA_Rdtase_cat_sf"/>
</dbReference>
<comment type="pathway">
    <text evidence="9">Metabolic intermediate metabolism; (R)-mevalonate degradation; (S)-3-hydroxy-3-methylglutaryl-CoA from (R)-mevalonate: step 1/1.</text>
</comment>
<dbReference type="InterPro" id="IPR020568">
    <property type="entry name" value="Ribosomal_Su5_D2-typ_SF"/>
</dbReference>
<dbReference type="InterPro" id="IPR036554">
    <property type="entry name" value="GHMP_kinase_C_sf"/>
</dbReference>
<protein>
    <recommendedName>
        <fullName evidence="9">3-hydroxy-3-methylglutaryl coenzyme A reductase</fullName>
        <shortName evidence="9">HMG-CoA reductase</shortName>
        <ecNumber evidence="9">1.1.1.88</ecNumber>
    </recommendedName>
</protein>
<dbReference type="RefSeq" id="WP_068612379.1">
    <property type="nucleotide sequence ID" value="NZ_CP016268.1"/>
</dbReference>
<keyword evidence="6 9" id="KW-0560">Oxidoreductase</keyword>
<dbReference type="Gene3D" id="1.10.8.660">
    <property type="match status" value="1"/>
</dbReference>
<evidence type="ECO:0000256" key="2">
    <source>
        <dbReference type="ARBA" id="ARBA00022516"/>
    </source>
</evidence>
<gene>
    <name evidence="12" type="ORF">BA177_02285</name>
</gene>
<accession>A0A193LCK9</accession>
<proteinExistence type="inferred from homology"/>
<dbReference type="UniPathway" id="UPA00257">
    <property type="reaction ID" value="UER00367"/>
</dbReference>
<dbReference type="GO" id="GO:0005524">
    <property type="term" value="F:ATP binding"/>
    <property type="evidence" value="ECO:0007669"/>
    <property type="project" value="UniProtKB-KW"/>
</dbReference>
<evidence type="ECO:0000256" key="4">
    <source>
        <dbReference type="ARBA" id="ARBA00022777"/>
    </source>
</evidence>
<dbReference type="PANTHER" id="PTHR10572:SF24">
    <property type="entry name" value="3-HYDROXY-3-METHYLGLUTARYL-COENZYME A REDUCTASE"/>
    <property type="match status" value="1"/>
</dbReference>
<evidence type="ECO:0000256" key="7">
    <source>
        <dbReference type="ARBA" id="ARBA00023098"/>
    </source>
</evidence>
<sequence>MKTDSAIAGFYRLTVTQRIDRLVEQGVLGDEDADRLRRGEFVLSGNTADRMIENVVGVFGMPLAIAPNFRINGRDCLIPMVVEEPSIVAGLSGAAKLARPAGGFEVQIPESLLIGQMQLIDVDDPDQAILALHQRKAELMRMANVMQPNLLARGGGVRDIEYFKYRLPDGRWTVVLHLLVDTCDAMGANLVNTICEGIAPRVEVLTGAQVAMKILSNLADRSIAIARVRFPLASLGDGTFPAEFVRDRIILATAFANTDPYRATTHNKGIMNGVDAVAIATGNDWRAIEAGAHAYAVRNGKYRSLSEWQLAENGDLLGELKIPLKVGVVGGALQTNPAVGLALKIACVERASDLAGMMAAVGLAQNFAALRALVTHGIQKGHMSLHARSVAAGAGADTGIFEQVVEGLIASGEIKSWKADQLIAEIHAVAGRTTGTKAENQDEPAGRACGKVILLGEHAAVYDKHVLAVPLPEAIEARVRPADGRSRLRIPAWGVDEPVVPGRRGSSAAVATVALIMRELHVAERHYDIEVDARIPAAMGLGASAAIAVAIIRAFDLQLGFRLDNRTIDTLAFECEKLAHGTPSGIDNNLATYGEPVLYTRSTASRTKPIQLSEVPPLVVASSGKRGVTKDMVAGVAKRYASNQTLYDTIFSEIDELSVAGSVALRDADYESLGSMMNVCHGFLNAIEVSTPELEKMVHIARLNGALGAKLTGAGGGGSIVALCPGRSHDVAAALKKAGYAIIRFSDS</sequence>
<dbReference type="PRINTS" id="PR00959">
    <property type="entry name" value="MEVGALKINASE"/>
</dbReference>
<dbReference type="Pfam" id="PF00288">
    <property type="entry name" value="GHMP_kinases_N"/>
    <property type="match status" value="1"/>
</dbReference>
<dbReference type="InterPro" id="IPR006205">
    <property type="entry name" value="Mev_gal_kin"/>
</dbReference>
<name>A0A193LCK9_9GAMM</name>
<feature type="domain" description="GHMP kinase C-terminal" evidence="11">
    <location>
        <begin position="664"/>
        <end position="740"/>
    </location>
</feature>
<dbReference type="Gene3D" id="3.30.230.10">
    <property type="match status" value="1"/>
</dbReference>
<dbReference type="SUPFAM" id="SSF54211">
    <property type="entry name" value="Ribosomal protein S5 domain 2-like"/>
    <property type="match status" value="1"/>
</dbReference>
<dbReference type="InterPro" id="IPR009023">
    <property type="entry name" value="HMG_CoA_Rdtase_NAD(P)-bd_sf"/>
</dbReference>
<reference evidence="12 13" key="1">
    <citation type="submission" date="2016-06" db="EMBL/GenBank/DDBJ databases">
        <title>Complete genome sequence of a deep-branching marine Gamma Proteobacterium Woeseia oceani type strain XK5.</title>
        <authorList>
            <person name="Mu D."/>
            <person name="Du Z."/>
        </authorList>
    </citation>
    <scope>NUCLEOTIDE SEQUENCE [LARGE SCALE GENOMIC DNA]</scope>
    <source>
        <strain evidence="12 13">XK5</strain>
    </source>
</reference>
<dbReference type="EC" id="1.1.1.88" evidence="9"/>
<dbReference type="InterPro" id="IPR006204">
    <property type="entry name" value="GHMP_kinase_N_dom"/>
</dbReference>
<dbReference type="GO" id="GO:0005737">
    <property type="term" value="C:cytoplasm"/>
    <property type="evidence" value="ECO:0007669"/>
    <property type="project" value="InterPro"/>
</dbReference>
<dbReference type="Pfam" id="PF08544">
    <property type="entry name" value="GHMP_kinases_C"/>
    <property type="match status" value="1"/>
</dbReference>
<dbReference type="InterPro" id="IPR014721">
    <property type="entry name" value="Ribsml_uS5_D2-typ_fold_subgr"/>
</dbReference>
<dbReference type="SUPFAM" id="SSF55035">
    <property type="entry name" value="NAD-binding domain of HMG-CoA reductase"/>
    <property type="match status" value="1"/>
</dbReference>
<dbReference type="SUPFAM" id="SSF56542">
    <property type="entry name" value="Substrate-binding domain of HMG-CoA reductase"/>
    <property type="match status" value="1"/>
</dbReference>
<dbReference type="OrthoDB" id="9764892at2"/>
<dbReference type="EMBL" id="CP016268">
    <property type="protein sequence ID" value="ANO50203.1"/>
    <property type="molecule type" value="Genomic_DNA"/>
</dbReference>
<keyword evidence="13" id="KW-1185">Reference proteome</keyword>
<dbReference type="InterPro" id="IPR002202">
    <property type="entry name" value="HMG_CoA_Rdtase"/>
</dbReference>
<evidence type="ECO:0000256" key="1">
    <source>
        <dbReference type="ARBA" id="ARBA00007661"/>
    </source>
</evidence>
<evidence type="ECO:0000256" key="3">
    <source>
        <dbReference type="ARBA" id="ARBA00022741"/>
    </source>
</evidence>
<comment type="pathway">
    <text evidence="8">Isoprenoid biosynthesis; isopentenyl diphosphate biosynthesis via mevalonate pathway; isopentenyl diphosphate from (R)-mevalonate: step 1/3.</text>
</comment>
<dbReference type="NCBIfam" id="TIGR00549">
    <property type="entry name" value="mevalon_kin"/>
    <property type="match status" value="1"/>
</dbReference>
<dbReference type="Proteomes" id="UP000092695">
    <property type="component" value="Chromosome"/>
</dbReference>
<organism evidence="12 13">
    <name type="scientific">Woeseia oceani</name>
    <dbReference type="NCBI Taxonomy" id="1548547"/>
    <lineage>
        <taxon>Bacteria</taxon>
        <taxon>Pseudomonadati</taxon>
        <taxon>Pseudomonadota</taxon>
        <taxon>Gammaproteobacteria</taxon>
        <taxon>Woeseiales</taxon>
        <taxon>Woeseiaceae</taxon>
        <taxon>Woeseia</taxon>
    </lineage>
</organism>
<dbReference type="InterPro" id="IPR004553">
    <property type="entry name" value="HMG_CoA_Rdtase_bac-typ"/>
</dbReference>
<dbReference type="SMR" id="A0A193LCK9"/>
<evidence type="ECO:0000313" key="12">
    <source>
        <dbReference type="EMBL" id="ANO50203.1"/>
    </source>
</evidence>
<dbReference type="GO" id="GO:0004420">
    <property type="term" value="F:hydroxymethylglutaryl-CoA reductase (NADPH) activity"/>
    <property type="evidence" value="ECO:0007669"/>
    <property type="project" value="InterPro"/>
</dbReference>
<evidence type="ECO:0000259" key="11">
    <source>
        <dbReference type="Pfam" id="PF08544"/>
    </source>
</evidence>
<dbReference type="KEGG" id="woc:BA177_02285"/>
<dbReference type="InterPro" id="IPR009029">
    <property type="entry name" value="HMG_CoA_Rdtase_sub-bd_dom_sf"/>
</dbReference>
<evidence type="ECO:0000256" key="5">
    <source>
        <dbReference type="ARBA" id="ARBA00022840"/>
    </source>
</evidence>
<dbReference type="AlphaFoldDB" id="A0A193LCK9"/>
<keyword evidence="3" id="KW-0547">Nucleotide-binding</keyword>
<dbReference type="GO" id="GO:0140643">
    <property type="term" value="F:hydroxymethylglutaryl-CoA reductase (NADH) activity"/>
    <property type="evidence" value="ECO:0007669"/>
    <property type="project" value="UniProtKB-EC"/>
</dbReference>
<dbReference type="PROSITE" id="PS50065">
    <property type="entry name" value="HMG_COA_REDUCTASE_4"/>
    <property type="match status" value="1"/>
</dbReference>
<dbReference type="InterPro" id="IPR013750">
    <property type="entry name" value="GHMP_kinase_C_dom"/>
</dbReference>
<comment type="similarity">
    <text evidence="1 9">Belongs to the HMG-CoA reductase family.</text>
</comment>
<keyword evidence="4" id="KW-0418">Kinase</keyword>
<dbReference type="PANTHER" id="PTHR10572">
    <property type="entry name" value="3-HYDROXY-3-METHYLGLUTARYL-COENZYME A REDUCTASE"/>
    <property type="match status" value="1"/>
</dbReference>
<dbReference type="SUPFAM" id="SSF55060">
    <property type="entry name" value="GHMP Kinase, C-terminal domain"/>
    <property type="match status" value="1"/>
</dbReference>
<evidence type="ECO:0000256" key="6">
    <source>
        <dbReference type="ARBA" id="ARBA00023002"/>
    </source>
</evidence>
<keyword evidence="9" id="KW-0520">NAD</keyword>
<dbReference type="GO" id="GO:0004496">
    <property type="term" value="F:mevalonate kinase activity"/>
    <property type="evidence" value="ECO:0007669"/>
    <property type="project" value="InterPro"/>
</dbReference>
<keyword evidence="2" id="KW-0444">Lipid biosynthesis</keyword>
<dbReference type="Gene3D" id="3.90.770.10">
    <property type="entry name" value="3-hydroxy-3-methylglutaryl-coenzyme A Reductase, Chain A, domain 2"/>
    <property type="match status" value="2"/>
</dbReference>
<dbReference type="Pfam" id="PF00368">
    <property type="entry name" value="HMG-CoA_red"/>
    <property type="match status" value="1"/>
</dbReference>
<evidence type="ECO:0000256" key="8">
    <source>
        <dbReference type="ARBA" id="ARBA00029438"/>
    </source>
</evidence>
<keyword evidence="5" id="KW-0067">ATP-binding</keyword>
<dbReference type="STRING" id="1548547.BA177_02285"/>
<dbReference type="UniPathway" id="UPA00057">
    <property type="reaction ID" value="UER00098"/>
</dbReference>
<evidence type="ECO:0000313" key="13">
    <source>
        <dbReference type="Proteomes" id="UP000092695"/>
    </source>
</evidence>
<dbReference type="GO" id="GO:0015936">
    <property type="term" value="P:coenzyme A metabolic process"/>
    <property type="evidence" value="ECO:0007669"/>
    <property type="project" value="InterPro"/>
</dbReference>
<dbReference type="Gene3D" id="3.30.70.890">
    <property type="entry name" value="GHMP kinase, C-terminal domain"/>
    <property type="match status" value="1"/>
</dbReference>
<dbReference type="CDD" id="cd00644">
    <property type="entry name" value="HMG-CoA_reductase_classII"/>
    <property type="match status" value="1"/>
</dbReference>
<evidence type="ECO:0000259" key="10">
    <source>
        <dbReference type="Pfam" id="PF00288"/>
    </source>
</evidence>
<keyword evidence="4" id="KW-0808">Transferase</keyword>
<dbReference type="InterPro" id="IPR023076">
    <property type="entry name" value="HMG_CoA_Rdtase_CS"/>
</dbReference>
<dbReference type="PROSITE" id="PS01192">
    <property type="entry name" value="HMG_COA_REDUCTASE_3"/>
    <property type="match status" value="1"/>
</dbReference>
<dbReference type="PROSITE" id="PS00066">
    <property type="entry name" value="HMG_COA_REDUCTASE_1"/>
    <property type="match status" value="1"/>
</dbReference>
<dbReference type="GO" id="GO:0019287">
    <property type="term" value="P:isopentenyl diphosphate biosynthetic process, mevalonate pathway"/>
    <property type="evidence" value="ECO:0007669"/>
    <property type="project" value="UniProtKB-UniPathway"/>
</dbReference>
<evidence type="ECO:0000256" key="9">
    <source>
        <dbReference type="RuleBase" id="RU361219"/>
    </source>
</evidence>
<comment type="catalytic activity">
    <reaction evidence="9">
        <text>(R)-mevalonate + 2 NAD(+) + CoA = (3S)-3-hydroxy-3-methylglutaryl-CoA + 2 NADH + 2 H(+)</text>
        <dbReference type="Rhea" id="RHEA:14833"/>
        <dbReference type="ChEBI" id="CHEBI:15378"/>
        <dbReference type="ChEBI" id="CHEBI:36464"/>
        <dbReference type="ChEBI" id="CHEBI:43074"/>
        <dbReference type="ChEBI" id="CHEBI:57287"/>
        <dbReference type="ChEBI" id="CHEBI:57540"/>
        <dbReference type="ChEBI" id="CHEBI:57945"/>
        <dbReference type="EC" id="1.1.1.88"/>
    </reaction>
</comment>